<evidence type="ECO:0000313" key="4">
    <source>
        <dbReference type="Proteomes" id="UP000238350"/>
    </source>
</evidence>
<dbReference type="InterPro" id="IPR000195">
    <property type="entry name" value="Rab-GAP-TBC_dom"/>
</dbReference>
<dbReference type="GO" id="GO:0030427">
    <property type="term" value="C:site of polarized growth"/>
    <property type="evidence" value="ECO:0007669"/>
    <property type="project" value="UniProtKB-ARBA"/>
</dbReference>
<dbReference type="SUPFAM" id="SSF47923">
    <property type="entry name" value="Ypt/Rab-GAP domain of gyp1p"/>
    <property type="match status" value="2"/>
</dbReference>
<dbReference type="Proteomes" id="UP000238350">
    <property type="component" value="Unassembled WGS sequence"/>
</dbReference>
<feature type="region of interest" description="Disordered" evidence="1">
    <location>
        <begin position="315"/>
        <end position="353"/>
    </location>
</feature>
<dbReference type="Gene3D" id="1.10.10.750">
    <property type="entry name" value="Ypt/Rab-GAP domain of gyp1p, domain 1"/>
    <property type="match status" value="1"/>
</dbReference>
<dbReference type="PANTHER" id="PTHR47219">
    <property type="entry name" value="RAB GTPASE-ACTIVATING PROTEIN 1-LIKE"/>
    <property type="match status" value="1"/>
</dbReference>
<feature type="compositionally biased region" description="Polar residues" evidence="1">
    <location>
        <begin position="189"/>
        <end position="202"/>
    </location>
</feature>
<dbReference type="SMART" id="SM00164">
    <property type="entry name" value="TBC"/>
    <property type="match status" value="1"/>
</dbReference>
<evidence type="ECO:0000259" key="2">
    <source>
        <dbReference type="PROSITE" id="PS50086"/>
    </source>
</evidence>
<comment type="caution">
    <text evidence="3">The sequence shown here is derived from an EMBL/GenBank/DDBJ whole genome shotgun (WGS) entry which is preliminary data.</text>
</comment>
<feature type="domain" description="Rab-GAP TBC" evidence="2">
    <location>
        <begin position="416"/>
        <end position="595"/>
    </location>
</feature>
<sequence length="645" mass="72208">MTTLPLKPGAVPRIRHDDLEDISLFEPSPGRRHSSGNTNTELYSPVSSISSADDHSVLSNGSNPTLVSDSSSLRSSLSSISSPALLSMCGPFTSRPSVQSSPALPHLDEHHAFEQSHFQMKPDFHSFTDKTSMASLSRLPARRMRTRKQRELDYENDLGEDFWLQDGLMFNVPMSPALYMQQKQRKSRPSFSTPQGPKSSNGHYHRQKSANKCDNHGQRKPQNGPHDPQSKPPRLPQPSNRRKSATRNSNATLPSIKETDSQNSTRTAAYHDMSVSSEDLSLASMLDHSLNFDYAQEVSFTSPLSVKSRSASLPCLNTDLPPPSPIMSSSSSPRRTSLTRPEHLPPKTPDEEKKHLDEYGKIMAMAAEHEKKRQSAEEAKAQARTNQMHADIDVWQAWLKNPTSAPKRLRQLWWRGIPQRVRGDVWISQVGNSLEVTLEGCTLSGNEADIVQDSARVWPELGIFQPDRPLHRSLILIVRSFLGLHPGLKYQRALSLIAGLLLLELDEEKALVVMANMLHKSLPLAVMMGDEQTATAHYTPYYKVFRAKFGRLNDHFNSIRMAPNHYLDSMISNMFTDRLDVDTAAHIIDVFLFEGDGFLLQAALGLVRSNEASLYQSRNEVIEALEAKVTISDEALFDHISHSTR</sequence>
<feature type="compositionally biased region" description="Low complexity" evidence="1">
    <location>
        <begin position="326"/>
        <end position="339"/>
    </location>
</feature>
<dbReference type="AlphaFoldDB" id="A0A2T0FC29"/>
<dbReference type="PROSITE" id="PS50086">
    <property type="entry name" value="TBC_RABGAP"/>
    <property type="match status" value="1"/>
</dbReference>
<dbReference type="GO" id="GO:0005096">
    <property type="term" value="F:GTPase activator activity"/>
    <property type="evidence" value="ECO:0007669"/>
    <property type="project" value="TreeGrafter"/>
</dbReference>
<feature type="region of interest" description="Disordered" evidence="1">
    <location>
        <begin position="1"/>
        <end position="73"/>
    </location>
</feature>
<dbReference type="Pfam" id="PF00566">
    <property type="entry name" value="RabGAP-TBC"/>
    <property type="match status" value="1"/>
</dbReference>
<feature type="region of interest" description="Disordered" evidence="1">
    <location>
        <begin position="180"/>
        <end position="267"/>
    </location>
</feature>
<organism evidence="3 4">
    <name type="scientific">Wickerhamiella sorbophila</name>
    <dbReference type="NCBI Taxonomy" id="45607"/>
    <lineage>
        <taxon>Eukaryota</taxon>
        <taxon>Fungi</taxon>
        <taxon>Dikarya</taxon>
        <taxon>Ascomycota</taxon>
        <taxon>Saccharomycotina</taxon>
        <taxon>Dipodascomycetes</taxon>
        <taxon>Dipodascales</taxon>
        <taxon>Trichomonascaceae</taxon>
        <taxon>Wickerhamiella</taxon>
    </lineage>
</organism>
<evidence type="ECO:0000256" key="1">
    <source>
        <dbReference type="SAM" id="MobiDB-lite"/>
    </source>
</evidence>
<proteinExistence type="predicted"/>
<dbReference type="Gene3D" id="1.10.472.80">
    <property type="entry name" value="Ypt/Rab-GAP domain of gyp1p, domain 3"/>
    <property type="match status" value="1"/>
</dbReference>
<name>A0A2T0FC29_9ASCO</name>
<accession>A0A2T0FC29</accession>
<evidence type="ECO:0000313" key="3">
    <source>
        <dbReference type="EMBL" id="PRT52531.1"/>
    </source>
</evidence>
<reference evidence="3 4" key="1">
    <citation type="submission" date="2017-04" db="EMBL/GenBank/DDBJ databases">
        <title>Genome sequencing of [Candida] sorbophila.</title>
        <authorList>
            <person name="Ahn J.O."/>
        </authorList>
    </citation>
    <scope>NUCLEOTIDE SEQUENCE [LARGE SCALE GENOMIC DNA]</scope>
    <source>
        <strain evidence="3 4">DS02</strain>
    </source>
</reference>
<dbReference type="RefSeq" id="XP_024662477.1">
    <property type="nucleotide sequence ID" value="XM_024806709.1"/>
</dbReference>
<dbReference type="GeneID" id="36513900"/>
<dbReference type="GO" id="GO:0031267">
    <property type="term" value="F:small GTPase binding"/>
    <property type="evidence" value="ECO:0007669"/>
    <property type="project" value="TreeGrafter"/>
</dbReference>
<feature type="compositionally biased region" description="Polar residues" evidence="1">
    <location>
        <begin position="35"/>
        <end position="65"/>
    </location>
</feature>
<dbReference type="EMBL" id="NDIQ01000001">
    <property type="protein sequence ID" value="PRT52531.1"/>
    <property type="molecule type" value="Genomic_DNA"/>
</dbReference>
<keyword evidence="4" id="KW-1185">Reference proteome</keyword>
<dbReference type="InterPro" id="IPR050302">
    <property type="entry name" value="Rab_GAP_TBC_domain"/>
</dbReference>
<gene>
    <name evidence="3" type="ORF">B9G98_00151</name>
</gene>
<dbReference type="Gene3D" id="1.10.8.270">
    <property type="entry name" value="putative rabgap domain of human tbc1 domain family member 14 like domains"/>
    <property type="match status" value="1"/>
</dbReference>
<dbReference type="PANTHER" id="PTHR47219:SF15">
    <property type="entry name" value="TBC1 DOMAIN FAMILY MEMBER 12 ISOFORM X1"/>
    <property type="match status" value="1"/>
</dbReference>
<dbReference type="STRING" id="45607.A0A2T0FC29"/>
<dbReference type="OrthoDB" id="289721at2759"/>
<dbReference type="InterPro" id="IPR035969">
    <property type="entry name" value="Rab-GAP_TBC_sf"/>
</dbReference>
<protein>
    <submittedName>
        <fullName evidence="3">TBC1 domain family member 12</fullName>
    </submittedName>
</protein>
<feature type="compositionally biased region" description="Basic and acidic residues" evidence="1">
    <location>
        <begin position="340"/>
        <end position="353"/>
    </location>
</feature>